<keyword evidence="2" id="KW-1185">Reference proteome</keyword>
<evidence type="ECO:0000313" key="2">
    <source>
        <dbReference type="Proteomes" id="UP001412067"/>
    </source>
</evidence>
<name>A0ABR2M7R6_9ASPA</name>
<evidence type="ECO:0000313" key="1">
    <source>
        <dbReference type="EMBL" id="KAK8959213.1"/>
    </source>
</evidence>
<dbReference type="EMBL" id="JBBWWR010000012">
    <property type="protein sequence ID" value="KAK8959213.1"/>
    <property type="molecule type" value="Genomic_DNA"/>
</dbReference>
<dbReference type="Proteomes" id="UP001412067">
    <property type="component" value="Unassembled WGS sequence"/>
</dbReference>
<accession>A0ABR2M7R6</accession>
<organism evidence="1 2">
    <name type="scientific">Platanthera guangdongensis</name>
    <dbReference type="NCBI Taxonomy" id="2320717"/>
    <lineage>
        <taxon>Eukaryota</taxon>
        <taxon>Viridiplantae</taxon>
        <taxon>Streptophyta</taxon>
        <taxon>Embryophyta</taxon>
        <taxon>Tracheophyta</taxon>
        <taxon>Spermatophyta</taxon>
        <taxon>Magnoliopsida</taxon>
        <taxon>Liliopsida</taxon>
        <taxon>Asparagales</taxon>
        <taxon>Orchidaceae</taxon>
        <taxon>Orchidoideae</taxon>
        <taxon>Orchideae</taxon>
        <taxon>Orchidinae</taxon>
        <taxon>Platanthera</taxon>
    </lineage>
</organism>
<reference evidence="1 2" key="1">
    <citation type="journal article" date="2022" name="Nat. Plants">
        <title>Genomes of leafy and leafless Platanthera orchids illuminate the evolution of mycoheterotrophy.</title>
        <authorList>
            <person name="Li M.H."/>
            <person name="Liu K.W."/>
            <person name="Li Z."/>
            <person name="Lu H.C."/>
            <person name="Ye Q.L."/>
            <person name="Zhang D."/>
            <person name="Wang J.Y."/>
            <person name="Li Y.F."/>
            <person name="Zhong Z.M."/>
            <person name="Liu X."/>
            <person name="Yu X."/>
            <person name="Liu D.K."/>
            <person name="Tu X.D."/>
            <person name="Liu B."/>
            <person name="Hao Y."/>
            <person name="Liao X.Y."/>
            <person name="Jiang Y.T."/>
            <person name="Sun W.H."/>
            <person name="Chen J."/>
            <person name="Chen Y.Q."/>
            <person name="Ai Y."/>
            <person name="Zhai J.W."/>
            <person name="Wu S.S."/>
            <person name="Zhou Z."/>
            <person name="Hsiao Y.Y."/>
            <person name="Wu W.L."/>
            <person name="Chen Y.Y."/>
            <person name="Lin Y.F."/>
            <person name="Hsu J.L."/>
            <person name="Li C.Y."/>
            <person name="Wang Z.W."/>
            <person name="Zhao X."/>
            <person name="Zhong W.Y."/>
            <person name="Ma X.K."/>
            <person name="Ma L."/>
            <person name="Huang J."/>
            <person name="Chen G.Z."/>
            <person name="Huang M.Z."/>
            <person name="Huang L."/>
            <person name="Peng D.H."/>
            <person name="Luo Y.B."/>
            <person name="Zou S.Q."/>
            <person name="Chen S.P."/>
            <person name="Lan S."/>
            <person name="Tsai W.C."/>
            <person name="Van de Peer Y."/>
            <person name="Liu Z.J."/>
        </authorList>
    </citation>
    <scope>NUCLEOTIDE SEQUENCE [LARGE SCALE GENOMIC DNA]</scope>
    <source>
        <strain evidence="1">Lor288</strain>
    </source>
</reference>
<protein>
    <submittedName>
        <fullName evidence="1">Uncharacterized protein</fullName>
    </submittedName>
</protein>
<comment type="caution">
    <text evidence="1">The sequence shown here is derived from an EMBL/GenBank/DDBJ whole genome shotgun (WGS) entry which is preliminary data.</text>
</comment>
<gene>
    <name evidence="1" type="ORF">KSP40_PGU005103</name>
</gene>
<proteinExistence type="predicted"/>
<sequence>MGITGVSFSGEILQEPWWYRWRSSWIQARLRNVRRWPTAWREVVGASISHGGEDFSFRRYLQELGGE</sequence>